<gene>
    <name evidence="8" type="ORF">P879_07002</name>
</gene>
<evidence type="ECO:0000256" key="3">
    <source>
        <dbReference type="ARBA" id="ARBA00022840"/>
    </source>
</evidence>
<accession>A0A8T0D7G1</accession>
<feature type="region of interest" description="Disordered" evidence="7">
    <location>
        <begin position="239"/>
        <end position="277"/>
    </location>
</feature>
<evidence type="ECO:0000256" key="6">
    <source>
        <dbReference type="SAM" id="Coils"/>
    </source>
</evidence>
<keyword evidence="2" id="KW-0547">Nucleotide-binding</keyword>
<feature type="coiled-coil region" evidence="6">
    <location>
        <begin position="75"/>
        <end position="119"/>
    </location>
</feature>
<feature type="coiled-coil region" evidence="6">
    <location>
        <begin position="1620"/>
        <end position="1668"/>
    </location>
</feature>
<feature type="compositionally biased region" description="Basic and acidic residues" evidence="7">
    <location>
        <begin position="1789"/>
        <end position="1803"/>
    </location>
</feature>
<keyword evidence="9" id="KW-1185">Reference proteome</keyword>
<feature type="coiled-coil region" evidence="6">
    <location>
        <begin position="2032"/>
        <end position="2059"/>
    </location>
</feature>
<evidence type="ECO:0000313" key="8">
    <source>
        <dbReference type="EMBL" id="KAF8562567.1"/>
    </source>
</evidence>
<keyword evidence="1" id="KW-0493">Microtubule</keyword>
<evidence type="ECO:0000256" key="1">
    <source>
        <dbReference type="ARBA" id="ARBA00022701"/>
    </source>
</evidence>
<protein>
    <submittedName>
        <fullName evidence="8">Uncharacterized protein</fullName>
    </submittedName>
</protein>
<dbReference type="PANTHER" id="PTHR37739">
    <property type="entry name" value="KINESIN-LIKE PROTEIN KIN-12D"/>
    <property type="match status" value="1"/>
</dbReference>
<feature type="coiled-coil region" evidence="6">
    <location>
        <begin position="453"/>
        <end position="480"/>
    </location>
</feature>
<proteinExistence type="predicted"/>
<dbReference type="PANTHER" id="PTHR37739:SF16">
    <property type="entry name" value="KINESIN-LIKE PROTEIN"/>
    <property type="match status" value="1"/>
</dbReference>
<keyword evidence="5" id="KW-0505">Motor protein</keyword>
<feature type="region of interest" description="Disordered" evidence="7">
    <location>
        <begin position="1789"/>
        <end position="1823"/>
    </location>
</feature>
<evidence type="ECO:0000256" key="4">
    <source>
        <dbReference type="ARBA" id="ARBA00023054"/>
    </source>
</evidence>
<feature type="coiled-coil region" evidence="6">
    <location>
        <begin position="1828"/>
        <end position="1855"/>
    </location>
</feature>
<dbReference type="InterPro" id="IPR044986">
    <property type="entry name" value="KIF15/KIN-12"/>
</dbReference>
<dbReference type="Proteomes" id="UP000699462">
    <property type="component" value="Unassembled WGS sequence"/>
</dbReference>
<organism evidence="8 9">
    <name type="scientific">Paragonimus westermani</name>
    <dbReference type="NCBI Taxonomy" id="34504"/>
    <lineage>
        <taxon>Eukaryota</taxon>
        <taxon>Metazoa</taxon>
        <taxon>Spiralia</taxon>
        <taxon>Lophotrochozoa</taxon>
        <taxon>Platyhelminthes</taxon>
        <taxon>Trematoda</taxon>
        <taxon>Digenea</taxon>
        <taxon>Plagiorchiida</taxon>
        <taxon>Troglotremata</taxon>
        <taxon>Troglotrematidae</taxon>
        <taxon>Paragonimus</taxon>
    </lineage>
</organism>
<keyword evidence="3" id="KW-0067">ATP-binding</keyword>
<evidence type="ECO:0000256" key="2">
    <source>
        <dbReference type="ARBA" id="ARBA00022741"/>
    </source>
</evidence>
<reference evidence="8 9" key="1">
    <citation type="submission" date="2019-07" db="EMBL/GenBank/DDBJ databases">
        <title>Annotation for the trematode Paragonimus westermani.</title>
        <authorList>
            <person name="Choi Y.-J."/>
        </authorList>
    </citation>
    <scope>NUCLEOTIDE SEQUENCE [LARGE SCALE GENOMIC DNA]</scope>
    <source>
        <strain evidence="8">180907_Pwestermani</strain>
    </source>
</reference>
<feature type="compositionally biased region" description="Polar residues" evidence="7">
    <location>
        <begin position="1574"/>
        <end position="1597"/>
    </location>
</feature>
<dbReference type="GO" id="GO:0005524">
    <property type="term" value="F:ATP binding"/>
    <property type="evidence" value="ECO:0007669"/>
    <property type="project" value="UniProtKB-KW"/>
</dbReference>
<dbReference type="EMBL" id="JTDF01019149">
    <property type="protein sequence ID" value="KAF8562567.1"/>
    <property type="molecule type" value="Genomic_DNA"/>
</dbReference>
<dbReference type="GO" id="GO:0005874">
    <property type="term" value="C:microtubule"/>
    <property type="evidence" value="ECO:0007669"/>
    <property type="project" value="UniProtKB-KW"/>
</dbReference>
<keyword evidence="4 6" id="KW-0175">Coiled coil</keyword>
<comment type="caution">
    <text evidence="8">The sequence shown here is derived from an EMBL/GenBank/DDBJ whole genome shotgun (WGS) entry which is preliminary data.</text>
</comment>
<evidence type="ECO:0000256" key="7">
    <source>
        <dbReference type="SAM" id="MobiDB-lite"/>
    </source>
</evidence>
<feature type="region of interest" description="Disordered" evidence="7">
    <location>
        <begin position="1529"/>
        <end position="1606"/>
    </location>
</feature>
<name>A0A8T0D7G1_9TREM</name>
<evidence type="ECO:0000256" key="5">
    <source>
        <dbReference type="ARBA" id="ARBA00023175"/>
    </source>
</evidence>
<sequence length="2129" mass="239036">METLMNGLHTRTHSDGWMHCKTGTEDSLEEYIMRDISKLGAFLPFWVLSTDLSNPARTRLESDLLDAMMCIEDLKQALELRMARLYESAKKIERLELTKVEMKEQLELLDFQILEVENQKTMDNSNSTAQLILKLQAQIAVMQSDVCSQKAETAAAVARQQHLENLVRDLRRDNVDLRDQLAKLDDAENSLAESDKPLAAGTRMLQAQLETQVERIRELESKLKATRDYANELESRLTKMQKEDQSTELDDENVLTPLDTATSTQVSRLDVSADGEPSNSSVPVVSQLIIHTFRPATCLVSLNGMSALDLQAAMTNGNLNSSGLRVPRVDDLLLQETIRTFQSLITERDQELMQLRRHIQSDFSATESTDQAPLSLPQLFETAVQTDLVMAQAEKLSSLTGALADGGMLLTAEQNAALTAEIKQSLKVLSQNDAASEQPDENGSTDIKRTLGYADLLSHMNKLRQEAERMKMRIALSELALTPNTPVETKAPSPVQANESNTSACLFSSKEHSSYSESKPETIQDEIKGSDYAEIICETLRKLKGEDITGSLQTKIETTVCEESSLLLDGPRVVATSTCAVDKVETLKNKPIMPSASDQGVLLSTLVFQDGPVYTEEVESVEESVIIPTDARTNQQIYIEKQFLPITKQEPASRLVEKRISNVANHAEVFIDLLDDIFSDVELEKPVTGGNLELLPPSLETPRISSDNNGLQTVESFDGVSLQEPQSAQTFSKLTNVSRLDFDLQHQTAHESTPSLTGIPTKVAEYPDVTSDQICTADHRLDLPPVVRLSPLENNVLLKGFPNLILDEKLAALPSLLEPTIYGTTLLDILCSIHQECLSLWLFTKSFWYSHRTEHNCHKHEESGPVNDIHALVRGLRNKCRKLATEGILDLIGRLPKGAFVKLKQPEAHGCLNDPCASVGELLFSTSNYWLTHDMTVQRTNVKIDVMKIPSKQAWLEDAFAFISLARISQFSPDRLFTHELTALQRLSCMKAPAARDCHNVLFTSVHTKSNKVLPTTVRYAMLTLQDVSINWLVAVTDLFHLPLKILSNVYVKLLEFDKEHHFSSTYSAHSLYLDQSPQLRSSLILEVLWLRICLTFEALVPDRISDGHQQAERLSRVLTALNFTKSSGVLIKPHTLLKQSAFEHRLFSQIKSVLWYMVVNPVLTHCPRSILDAIVDVIQPSIRVRLYHLVAKDWHLLFIILFRIFCALNFEPACLIPSALHNTNCHCHSYAVPANLQFKNAVIHGCHTLRSRDELAGSFRYYLYEIAYSFWLITGVWPSFVGTEWNKWTVDELWRKALFFKEALLQVLFGNVSDNRTRTDCLQSCVTALASHRVGQGVGCRLWLPTHRLDSPPSADYSILTHVLMTAIVGLLRAYPAPTAVKCQLAKAANLINIPHSNQVRKSLSARCFLRRLEEFRDRCYNSSGVSLRLAQFWCHTSDDLGLKTQVHMNDLGEFFVGGVLKPVEKVLMINSLRWDRSLVVLEPSFYFTILSEVEENNSFGAFADQILRQFTPNQLMLLNNLSREKSANGPVFSGNQQQDGKQDRINFICPEPTRSPNFPTKVHHHEERLISDSANLSEGRSSSASMDPSLSNESSGAAAHTPKHYRTQLQELRQTGELELARAHLSVSERRRQELERRVLELGEELARARAEARAAETSLSAARRTEAALRRRLLVAMDMQGTDGDVTSHRHSTGANFGVAVEAQSTLELQASLIKSEAANASLNEAAQLDRTRMHDQAMRIGQLEAERRALLDRISALQVSEATAQRGIVRLQALYEDMLREYSESRSPDLSWRTRDRSRSNYRQAADQDGGSRLPGGTKSSIASMQLQERISELESENLSLKEGMKQLERNKCSVTSQPVGRCTAPACMEVRRLLKAFQERFSDVMGQLTRTQQCLDALQSNSNEPIMRMGDSMSEETCLVLITSVQQQLSILGVTLKQRASSGDELDDSAQKLISCSNQLSYLAKWLRVYLRHMDAEILQLRSKILHSQISSIDGEHTIKTASSGHDAEHPFSCSIRLNKKLNMDLLSEKENEIARLRGRLRDLESQLEVVNAQPETAPFSDFHLVSFQLFVHSKPSAVLNTRHLPNHSPREKQKFCSHLSILILITLGFHANKRPGFHVFFFF</sequence>
<evidence type="ECO:0000313" key="9">
    <source>
        <dbReference type="Proteomes" id="UP000699462"/>
    </source>
</evidence>
<dbReference type="OrthoDB" id="6273819at2759"/>